<name>A0AAQ3K0K3_9LILI</name>
<feature type="compositionally biased region" description="Polar residues" evidence="1">
    <location>
        <begin position="734"/>
        <end position="767"/>
    </location>
</feature>
<proteinExistence type="predicted"/>
<dbReference type="InterPro" id="IPR033334">
    <property type="entry name" value="LNG1/2"/>
</dbReference>
<feature type="region of interest" description="Disordered" evidence="1">
    <location>
        <begin position="522"/>
        <end position="543"/>
    </location>
</feature>
<dbReference type="PANTHER" id="PTHR31680:SF4">
    <property type="entry name" value="LONGIFOLIA PROTEIN"/>
    <property type="match status" value="1"/>
</dbReference>
<feature type="compositionally biased region" description="Polar residues" evidence="1">
    <location>
        <begin position="144"/>
        <end position="157"/>
    </location>
</feature>
<dbReference type="InterPro" id="IPR025486">
    <property type="entry name" value="DUF4378"/>
</dbReference>
<keyword evidence="5" id="KW-1185">Reference proteome</keyword>
<evidence type="ECO:0000313" key="5">
    <source>
        <dbReference type="Proteomes" id="UP001327560"/>
    </source>
</evidence>
<feature type="compositionally biased region" description="Low complexity" evidence="1">
    <location>
        <begin position="717"/>
        <end position="726"/>
    </location>
</feature>
<feature type="domain" description="DUF4378" evidence="2">
    <location>
        <begin position="929"/>
        <end position="1109"/>
    </location>
</feature>
<sequence>MSAKFLHSIADEHPELRRQIGCMTGIFQMFDRQHLLTGRRLSGHNHKSLSSGHALSSGSSIEADRNGCSPHIVLERSLSKSINDNQIISVESPRTSFSSSSCSSFSSLDCNKSAQEENLSIERNFYTERSTKGSSKLKNHDVNAKSTHNVPQGDPNNLPTPCDCRSLDFKNVVKDSIYKDAHALSLRTSLKEDMKNYVLKHKDSPRPIQLSRSMDISHTPGVNGKSKLYTDLDEPIRVLVKLNQAPQYFSEANEPPRRSYEAKDTSLYSVSKETPRFSYDGRHLRPSLDSRENSKISSKLRELPRLSLDSKECSLRNPDIDPKSNTALKEFERSTINRGCHMALEYQQELGSSKRPPSVVAKLMGLEAMPSLSQDQVFLEDANCNKSFDTFNSQKDKNFPLKKAITAEERKEDEFSFSQKCYIKDAVTPQHKRPHSVMKNVSNSWVPIEPAPWRHQNKIHIPENTTFGFPEHQVKRQAESVYSEIEKRLKDLEFQQSNKDLRALKHILDAMHAKGLLDTEKGEDQLSRTSFHNTSPGRGQKLGPIHAQTTIVSHPTLMKGDKNQSPFESPIVIMKPARSFNRLDMPPSSVVPLENLPDLQKLCTSDPIDRKKASLNIKLQKDQTPKVISGDPNCQHLSADRKCRKEENSIQRNRTKMSEVSPRPQVAPREDDGSLVKTSHSLGPKLQQKKLETEKRSRFPRPSSQSNHTPPKQPANRSSSESVSPRVRLRRKSAQAQQNDDQLSDTSSGTRSLNHQSDQTSLRSDDNVISASHLDVEVTSSNRSADLGFSRQNNQNSSGRTAKSASQAKNRKKKSHVSKEDVSAANTTAGSEQPGPISVLDASLRQDDLRPARMSSNAFKDNEIQVSVTSCKSTSMHDVPSPNLSSGFNRKKFANIEDLVQKLTQLSSNDGEASTTDHIGLLCETQSLDHRYISEILLASGLLMIDLTSRPMGMPIQLHPSGHPINPDLFLVLEQTKHVRFSEPDTVEKVTNPLKSNPEKLHRKLVFDVVNELLIQKLKLVSSAPLPDLLLQVRKARFPSGQHLLKELCLDIEHLKDESFTANNGGHNDNLMSCEYILRQCGNWFNPCIELQMLVLDVERSIFRDLIDEVITGEDACGFQAKASRRQIAKC</sequence>
<evidence type="ECO:0000259" key="2">
    <source>
        <dbReference type="Pfam" id="PF14309"/>
    </source>
</evidence>
<evidence type="ECO:0000256" key="1">
    <source>
        <dbReference type="SAM" id="MobiDB-lite"/>
    </source>
</evidence>
<dbReference type="InterPro" id="IPR032795">
    <property type="entry name" value="DUF3741-assoc"/>
</dbReference>
<feature type="compositionally biased region" description="Polar residues" evidence="1">
    <location>
        <begin position="527"/>
        <end position="537"/>
    </location>
</feature>
<feature type="region of interest" description="Disordered" evidence="1">
    <location>
        <begin position="130"/>
        <end position="157"/>
    </location>
</feature>
<evidence type="ECO:0000259" key="3">
    <source>
        <dbReference type="Pfam" id="PF14383"/>
    </source>
</evidence>
<dbReference type="Proteomes" id="UP001327560">
    <property type="component" value="Chromosome 2"/>
</dbReference>
<feature type="compositionally biased region" description="Basic and acidic residues" evidence="1">
    <location>
        <begin position="638"/>
        <end position="649"/>
    </location>
</feature>
<reference evidence="4 5" key="1">
    <citation type="submission" date="2023-10" db="EMBL/GenBank/DDBJ databases">
        <title>Chromosome-scale genome assembly provides insights into flower coloration mechanisms of Canna indica.</title>
        <authorList>
            <person name="Li C."/>
        </authorList>
    </citation>
    <scope>NUCLEOTIDE SEQUENCE [LARGE SCALE GENOMIC DNA]</scope>
    <source>
        <tissue evidence="4">Flower</tissue>
    </source>
</reference>
<protein>
    <submittedName>
        <fullName evidence="4">Protein LONGIFOLIA 1</fullName>
    </submittedName>
</protein>
<feature type="region of interest" description="Disordered" evidence="1">
    <location>
        <begin position="782"/>
        <end position="838"/>
    </location>
</feature>
<evidence type="ECO:0000313" key="4">
    <source>
        <dbReference type="EMBL" id="WOK99678.1"/>
    </source>
</evidence>
<organism evidence="4 5">
    <name type="scientific">Canna indica</name>
    <name type="common">Indian-shot</name>
    <dbReference type="NCBI Taxonomy" id="4628"/>
    <lineage>
        <taxon>Eukaryota</taxon>
        <taxon>Viridiplantae</taxon>
        <taxon>Streptophyta</taxon>
        <taxon>Embryophyta</taxon>
        <taxon>Tracheophyta</taxon>
        <taxon>Spermatophyta</taxon>
        <taxon>Magnoliopsida</taxon>
        <taxon>Liliopsida</taxon>
        <taxon>Zingiberales</taxon>
        <taxon>Cannaceae</taxon>
        <taxon>Canna</taxon>
    </lineage>
</organism>
<dbReference type="PANTHER" id="PTHR31680">
    <property type="entry name" value="LONGIFOLIA PROTEIN"/>
    <property type="match status" value="1"/>
</dbReference>
<feature type="compositionally biased region" description="Polar residues" evidence="1">
    <location>
        <begin position="782"/>
        <end position="808"/>
    </location>
</feature>
<dbReference type="AlphaFoldDB" id="A0AAQ3K0K3"/>
<dbReference type="Pfam" id="PF14309">
    <property type="entry name" value="DUF4378"/>
    <property type="match status" value="1"/>
</dbReference>
<dbReference type="Pfam" id="PF14383">
    <property type="entry name" value="VARLMGL"/>
    <property type="match status" value="1"/>
</dbReference>
<dbReference type="GO" id="GO:0051513">
    <property type="term" value="P:regulation of monopolar cell growth"/>
    <property type="evidence" value="ECO:0007669"/>
    <property type="project" value="InterPro"/>
</dbReference>
<feature type="domain" description="DUF3741" evidence="3">
    <location>
        <begin position="352"/>
        <end position="371"/>
    </location>
</feature>
<gene>
    <name evidence="4" type="ORF">Cni_G08390</name>
</gene>
<dbReference type="EMBL" id="CP136891">
    <property type="protein sequence ID" value="WOK99678.1"/>
    <property type="molecule type" value="Genomic_DNA"/>
</dbReference>
<accession>A0AAQ3K0K3</accession>
<feature type="region of interest" description="Disordered" evidence="1">
    <location>
        <begin position="623"/>
        <end position="767"/>
    </location>
</feature>